<keyword evidence="2" id="KW-0902">Two-component regulatory system</keyword>
<name>A0A1N7HND4_9RHOB</name>
<evidence type="ECO:0000256" key="4">
    <source>
        <dbReference type="ARBA" id="ARBA00023125"/>
    </source>
</evidence>
<dbReference type="PANTHER" id="PTHR48111">
    <property type="entry name" value="REGULATOR OF RPOS"/>
    <property type="match status" value="1"/>
</dbReference>
<keyword evidence="3" id="KW-0805">Transcription regulation</keyword>
<dbReference type="PANTHER" id="PTHR48111:SF1">
    <property type="entry name" value="TWO-COMPONENT RESPONSE REGULATOR ORR33"/>
    <property type="match status" value="1"/>
</dbReference>
<reference evidence="8 9" key="1">
    <citation type="submission" date="2017-01" db="EMBL/GenBank/DDBJ databases">
        <authorList>
            <person name="Mah S.A."/>
            <person name="Swanson W.J."/>
            <person name="Moy G.W."/>
            <person name="Vacquier V.D."/>
        </authorList>
    </citation>
    <scope>NUCLEOTIDE SEQUENCE [LARGE SCALE GENOMIC DNA]</scope>
    <source>
        <strain evidence="8 9">DSM 29590</strain>
    </source>
</reference>
<dbReference type="GO" id="GO:0000976">
    <property type="term" value="F:transcription cis-regulatory region binding"/>
    <property type="evidence" value="ECO:0007669"/>
    <property type="project" value="TreeGrafter"/>
</dbReference>
<feature type="domain" description="Response regulatory" evidence="7">
    <location>
        <begin position="9"/>
        <end position="126"/>
    </location>
</feature>
<dbReference type="SMART" id="SM00448">
    <property type="entry name" value="REC"/>
    <property type="match status" value="1"/>
</dbReference>
<evidence type="ECO:0000313" key="9">
    <source>
        <dbReference type="Proteomes" id="UP000186019"/>
    </source>
</evidence>
<evidence type="ECO:0000259" key="7">
    <source>
        <dbReference type="PROSITE" id="PS50110"/>
    </source>
</evidence>
<evidence type="ECO:0000256" key="3">
    <source>
        <dbReference type="ARBA" id="ARBA00023015"/>
    </source>
</evidence>
<dbReference type="GO" id="GO:0032993">
    <property type="term" value="C:protein-DNA complex"/>
    <property type="evidence" value="ECO:0007669"/>
    <property type="project" value="TreeGrafter"/>
</dbReference>
<dbReference type="Gene3D" id="1.10.10.10">
    <property type="entry name" value="Winged helix-like DNA-binding domain superfamily/Winged helix DNA-binding domain"/>
    <property type="match status" value="1"/>
</dbReference>
<dbReference type="Gene3D" id="3.40.50.2300">
    <property type="match status" value="1"/>
</dbReference>
<accession>A0A1N7HND4</accession>
<dbReference type="InterPro" id="IPR039420">
    <property type="entry name" value="WalR-like"/>
</dbReference>
<keyword evidence="9" id="KW-1185">Reference proteome</keyword>
<dbReference type="InterPro" id="IPR036388">
    <property type="entry name" value="WH-like_DNA-bd_sf"/>
</dbReference>
<dbReference type="Proteomes" id="UP000186019">
    <property type="component" value="Unassembled WGS sequence"/>
</dbReference>
<sequence length="354" mass="37870">MMGDTGSALIMVIEDEEALRCDLVEELQEAGYCTLAAKDGQTALDLLAGTAPDLLLCDITMPGLDGYDVLHRLRAERPELSATPFVFLTALSDPREIIEGKLQGADDYLVKPIDYDLLLATIAARLRQVNRIRSRHEGEMKTLRHALAGLSGGGVSAGVEAALDLISLGVVLLDGRGRPVHVNRAAHEIGSDPDFIQTGPDVLSSPDPVSNRELQRALRETLDTAKAGNETVVGVMLHRPQDARSVPVLFCSLAVAGGAPPDQPHVALFLSAPDQRKRVPDTLLMDLFGLTPTEARVAGALAHSTRAADVAAELGVSQTTISFHMRNLFQKTGTNRQADLIALILAGPMMIQSE</sequence>
<evidence type="ECO:0000313" key="8">
    <source>
        <dbReference type="EMBL" id="SIS26336.1"/>
    </source>
</evidence>
<dbReference type="EMBL" id="FTNV01000007">
    <property type="protein sequence ID" value="SIS26336.1"/>
    <property type="molecule type" value="Genomic_DNA"/>
</dbReference>
<evidence type="ECO:0000256" key="5">
    <source>
        <dbReference type="ARBA" id="ARBA00023163"/>
    </source>
</evidence>
<dbReference type="GO" id="GO:0006355">
    <property type="term" value="P:regulation of DNA-templated transcription"/>
    <property type="evidence" value="ECO:0007669"/>
    <property type="project" value="InterPro"/>
</dbReference>
<evidence type="ECO:0000256" key="2">
    <source>
        <dbReference type="ARBA" id="ARBA00023012"/>
    </source>
</evidence>
<dbReference type="InterPro" id="IPR016032">
    <property type="entry name" value="Sig_transdc_resp-reg_C-effctor"/>
</dbReference>
<evidence type="ECO:0000256" key="6">
    <source>
        <dbReference type="PROSITE-ProRule" id="PRU00169"/>
    </source>
</evidence>
<proteinExistence type="predicted"/>
<dbReference type="SUPFAM" id="SSF46894">
    <property type="entry name" value="C-terminal effector domain of the bipartite response regulators"/>
    <property type="match status" value="1"/>
</dbReference>
<dbReference type="SUPFAM" id="SSF52172">
    <property type="entry name" value="CheY-like"/>
    <property type="match status" value="1"/>
</dbReference>
<dbReference type="STRING" id="573024.SAMN05216208_0015"/>
<dbReference type="CDD" id="cd17574">
    <property type="entry name" value="REC_OmpR"/>
    <property type="match status" value="1"/>
</dbReference>
<dbReference type="PROSITE" id="PS50110">
    <property type="entry name" value="RESPONSE_REGULATORY"/>
    <property type="match status" value="1"/>
</dbReference>
<keyword evidence="5" id="KW-0804">Transcription</keyword>
<keyword evidence="4" id="KW-0238">DNA-binding</keyword>
<dbReference type="InterPro" id="IPR011006">
    <property type="entry name" value="CheY-like_superfamily"/>
</dbReference>
<dbReference type="Pfam" id="PF00072">
    <property type="entry name" value="Response_reg"/>
    <property type="match status" value="1"/>
</dbReference>
<feature type="modified residue" description="4-aspartylphosphate" evidence="6">
    <location>
        <position position="58"/>
    </location>
</feature>
<protein>
    <submittedName>
        <fullName evidence="8">Regulatory protein, luxR family</fullName>
    </submittedName>
</protein>
<evidence type="ECO:0000256" key="1">
    <source>
        <dbReference type="ARBA" id="ARBA00022553"/>
    </source>
</evidence>
<dbReference type="RefSeq" id="WP_170846631.1">
    <property type="nucleotide sequence ID" value="NZ_FOAC01000011.1"/>
</dbReference>
<dbReference type="AlphaFoldDB" id="A0A1N7HND4"/>
<dbReference type="SMART" id="SM00421">
    <property type="entry name" value="HTH_LUXR"/>
    <property type="match status" value="1"/>
</dbReference>
<organism evidence="8 9">
    <name type="scientific">Roseovarius nanhaiticus</name>
    <dbReference type="NCBI Taxonomy" id="573024"/>
    <lineage>
        <taxon>Bacteria</taxon>
        <taxon>Pseudomonadati</taxon>
        <taxon>Pseudomonadota</taxon>
        <taxon>Alphaproteobacteria</taxon>
        <taxon>Rhodobacterales</taxon>
        <taxon>Roseobacteraceae</taxon>
        <taxon>Roseovarius</taxon>
    </lineage>
</organism>
<keyword evidence="1 6" id="KW-0597">Phosphoprotein</keyword>
<dbReference type="InterPro" id="IPR000792">
    <property type="entry name" value="Tscrpt_reg_LuxR_C"/>
</dbReference>
<dbReference type="InterPro" id="IPR001789">
    <property type="entry name" value="Sig_transdc_resp-reg_receiver"/>
</dbReference>
<dbReference type="GO" id="GO:0005829">
    <property type="term" value="C:cytosol"/>
    <property type="evidence" value="ECO:0007669"/>
    <property type="project" value="TreeGrafter"/>
</dbReference>
<gene>
    <name evidence="8" type="ORF">SAMN05421666_3514</name>
</gene>
<dbReference type="GO" id="GO:0000156">
    <property type="term" value="F:phosphorelay response regulator activity"/>
    <property type="evidence" value="ECO:0007669"/>
    <property type="project" value="TreeGrafter"/>
</dbReference>
<dbReference type="Pfam" id="PF00196">
    <property type="entry name" value="GerE"/>
    <property type="match status" value="1"/>
</dbReference>